<evidence type="ECO:0000256" key="1">
    <source>
        <dbReference type="ARBA" id="ARBA00010577"/>
    </source>
</evidence>
<dbReference type="NCBIfam" id="NF007197">
    <property type="entry name" value="PRK09618.1"/>
    <property type="match status" value="1"/>
</dbReference>
<protein>
    <submittedName>
        <fullName evidence="3">Flagellar basal-body rod modification protein FlgD</fullName>
    </submittedName>
</protein>
<reference evidence="3 4" key="1">
    <citation type="journal article" date="2015" name="Stand. Genomic Sci.">
        <title>Genomic Encyclopedia of Bacterial and Archaeal Type Strains, Phase III: the genomes of soil and plant-associated and newly described type strains.</title>
        <authorList>
            <person name="Whitman W.B."/>
            <person name="Woyke T."/>
            <person name="Klenk H.P."/>
            <person name="Zhou Y."/>
            <person name="Lilburn T.G."/>
            <person name="Beck B.J."/>
            <person name="De Vos P."/>
            <person name="Vandamme P."/>
            <person name="Eisen J.A."/>
            <person name="Garrity G."/>
            <person name="Hugenholtz P."/>
            <person name="Kyrpides N.C."/>
        </authorList>
    </citation>
    <scope>NUCLEOTIDE SEQUENCE [LARGE SCALE GENOMIC DNA]</scope>
    <source>
        <strain evidence="3 4">CV53</strain>
    </source>
</reference>
<dbReference type="RefSeq" id="WP_121609258.1">
    <property type="nucleotide sequence ID" value="NZ_CP033044.1"/>
</dbReference>
<dbReference type="GO" id="GO:0044781">
    <property type="term" value="P:bacterial-type flagellum organization"/>
    <property type="evidence" value="ECO:0007669"/>
    <property type="project" value="UniProtKB-KW"/>
</dbReference>
<organism evidence="3 4">
    <name type="scientific">Mesobacillus foraminis</name>
    <dbReference type="NCBI Taxonomy" id="279826"/>
    <lineage>
        <taxon>Bacteria</taxon>
        <taxon>Bacillati</taxon>
        <taxon>Bacillota</taxon>
        <taxon>Bacilli</taxon>
        <taxon>Bacillales</taxon>
        <taxon>Bacillaceae</taxon>
        <taxon>Mesobacillus</taxon>
    </lineage>
</organism>
<keyword evidence="3" id="KW-0966">Cell projection</keyword>
<comment type="caution">
    <text evidence="3">The sequence shown here is derived from an EMBL/GenBank/DDBJ whole genome shotgun (WGS) entry which is preliminary data.</text>
</comment>
<sequence length="140" mass="15571">MTNTIDPSYLLSSIQNDRKTTGSNVLGKDDFLKILMTQLQNQDPMNPLQDKDFIAQMATFSSLEQMTNMNKSLESFLKTLEKNNLQDASMLIGKTIAYLDDQGGEKTAKVKSVSLKEGQTLYQLDDGKTSLVAGEIIKIE</sequence>
<evidence type="ECO:0000256" key="2">
    <source>
        <dbReference type="ARBA" id="ARBA00022795"/>
    </source>
</evidence>
<name>A0A4R2BFP7_9BACI</name>
<proteinExistence type="inferred from homology"/>
<accession>A0A4R2BFP7</accession>
<gene>
    <name evidence="3" type="ORF">EV146_105274</name>
</gene>
<keyword evidence="2" id="KW-1005">Bacterial flagellum biogenesis</keyword>
<dbReference type="Pfam" id="PF03963">
    <property type="entry name" value="FlgD"/>
    <property type="match status" value="1"/>
</dbReference>
<evidence type="ECO:0000313" key="3">
    <source>
        <dbReference type="EMBL" id="TCN25616.1"/>
    </source>
</evidence>
<keyword evidence="3" id="KW-0282">Flagellum</keyword>
<dbReference type="EMBL" id="SLVV01000005">
    <property type="protein sequence ID" value="TCN25616.1"/>
    <property type="molecule type" value="Genomic_DNA"/>
</dbReference>
<dbReference type="OrthoDB" id="280334at2"/>
<dbReference type="AlphaFoldDB" id="A0A4R2BFP7"/>
<dbReference type="Proteomes" id="UP000295689">
    <property type="component" value="Unassembled WGS sequence"/>
</dbReference>
<comment type="similarity">
    <text evidence="1">Belongs to the FlgD family.</text>
</comment>
<dbReference type="InterPro" id="IPR005648">
    <property type="entry name" value="FlgD"/>
</dbReference>
<keyword evidence="4" id="KW-1185">Reference proteome</keyword>
<keyword evidence="3" id="KW-0969">Cilium</keyword>
<evidence type="ECO:0000313" key="4">
    <source>
        <dbReference type="Proteomes" id="UP000295689"/>
    </source>
</evidence>